<dbReference type="AlphaFoldDB" id="A0A9D3MAI6"/>
<reference evidence="4" key="1">
    <citation type="submission" date="2021-01" db="EMBL/GenBank/DDBJ databases">
        <title>A chromosome-scale assembly of European eel, Anguilla anguilla.</title>
        <authorList>
            <person name="Henkel C."/>
            <person name="Jong-Raadsen S.A."/>
            <person name="Dufour S."/>
            <person name="Weltzien F.-A."/>
            <person name="Palstra A.P."/>
            <person name="Pelster B."/>
            <person name="Spaink H.P."/>
            <person name="Van Den Thillart G.E."/>
            <person name="Jansen H."/>
            <person name="Zahm M."/>
            <person name="Klopp C."/>
            <person name="Cedric C."/>
            <person name="Louis A."/>
            <person name="Berthelot C."/>
            <person name="Parey E."/>
            <person name="Roest Crollius H."/>
            <person name="Montfort J."/>
            <person name="Robinson-Rechavi M."/>
            <person name="Bucao C."/>
            <person name="Bouchez O."/>
            <person name="Gislard M."/>
            <person name="Lluch J."/>
            <person name="Milhes M."/>
            <person name="Lampietro C."/>
            <person name="Lopez Roques C."/>
            <person name="Donnadieu C."/>
            <person name="Braasch I."/>
            <person name="Desvignes T."/>
            <person name="Postlethwait J."/>
            <person name="Bobe J."/>
            <person name="Guiguen Y."/>
            <person name="Dirks R."/>
        </authorList>
    </citation>
    <scope>NUCLEOTIDE SEQUENCE</scope>
    <source>
        <strain evidence="4">Tag_6206</strain>
        <tissue evidence="4">Liver</tissue>
    </source>
</reference>
<evidence type="ECO:0000259" key="3">
    <source>
        <dbReference type="PROSITE" id="PS50041"/>
    </source>
</evidence>
<dbReference type="InterPro" id="IPR018378">
    <property type="entry name" value="C-type_lectin_CS"/>
</dbReference>
<accession>A0A9D3MAI6</accession>
<dbReference type="Proteomes" id="UP001044222">
    <property type="component" value="Chromosome 9"/>
</dbReference>
<dbReference type="InterPro" id="IPR050111">
    <property type="entry name" value="C-type_lectin/snaclec_domain"/>
</dbReference>
<dbReference type="SUPFAM" id="SSF56436">
    <property type="entry name" value="C-type lectin-like"/>
    <property type="match status" value="1"/>
</dbReference>
<gene>
    <name evidence="4" type="ORF">ANANG_G00172910</name>
</gene>
<evidence type="ECO:0000256" key="2">
    <source>
        <dbReference type="SAM" id="SignalP"/>
    </source>
</evidence>
<dbReference type="Pfam" id="PF00059">
    <property type="entry name" value="Lectin_C"/>
    <property type="match status" value="1"/>
</dbReference>
<evidence type="ECO:0000313" key="4">
    <source>
        <dbReference type="EMBL" id="KAG5841988.1"/>
    </source>
</evidence>
<keyword evidence="5" id="KW-1185">Reference proteome</keyword>
<dbReference type="Gene3D" id="3.10.100.10">
    <property type="entry name" value="Mannose-Binding Protein A, subunit A"/>
    <property type="match status" value="1"/>
</dbReference>
<dbReference type="EMBL" id="JAFIRN010000009">
    <property type="protein sequence ID" value="KAG5841988.1"/>
    <property type="molecule type" value="Genomic_DNA"/>
</dbReference>
<comment type="caution">
    <text evidence="4">The sequence shown here is derived from an EMBL/GenBank/DDBJ whole genome shotgun (WGS) entry which is preliminary data.</text>
</comment>
<feature type="chain" id="PRO_5038429801" description="C-type lectin domain-containing protein" evidence="2">
    <location>
        <begin position="25"/>
        <end position="187"/>
    </location>
</feature>
<dbReference type="InterPro" id="IPR016186">
    <property type="entry name" value="C-type_lectin-like/link_sf"/>
</dbReference>
<evidence type="ECO:0000313" key="5">
    <source>
        <dbReference type="Proteomes" id="UP001044222"/>
    </source>
</evidence>
<organism evidence="4 5">
    <name type="scientific">Anguilla anguilla</name>
    <name type="common">European freshwater eel</name>
    <name type="synonym">Muraena anguilla</name>
    <dbReference type="NCBI Taxonomy" id="7936"/>
    <lineage>
        <taxon>Eukaryota</taxon>
        <taxon>Metazoa</taxon>
        <taxon>Chordata</taxon>
        <taxon>Craniata</taxon>
        <taxon>Vertebrata</taxon>
        <taxon>Euteleostomi</taxon>
        <taxon>Actinopterygii</taxon>
        <taxon>Neopterygii</taxon>
        <taxon>Teleostei</taxon>
        <taxon>Anguilliformes</taxon>
        <taxon>Anguillidae</taxon>
        <taxon>Anguilla</taxon>
    </lineage>
</organism>
<dbReference type="InterPro" id="IPR016187">
    <property type="entry name" value="CTDL_fold"/>
</dbReference>
<dbReference type="CDD" id="cd00037">
    <property type="entry name" value="CLECT"/>
    <property type="match status" value="1"/>
</dbReference>
<keyword evidence="2" id="KW-0732">Signal</keyword>
<protein>
    <recommendedName>
        <fullName evidence="3">C-type lectin domain-containing protein</fullName>
    </recommendedName>
</protein>
<dbReference type="SMART" id="SM00034">
    <property type="entry name" value="CLECT"/>
    <property type="match status" value="1"/>
</dbReference>
<dbReference type="InterPro" id="IPR001304">
    <property type="entry name" value="C-type_lectin-like"/>
</dbReference>
<name>A0A9D3MAI6_ANGAN</name>
<sequence length="187" mass="20447">MGSFTLPAFLFLGVVSSITLVCQGFQKGICQGSCPEGWIQHGGHCYQHVADKKTWLDAELNCLNLGGNLASEHSEDDHQFLKELHKGLDSSDSPFWIGLSAVHEGRSWLWSDGTSASVEGDFSMWNSGEPNDAGGKEDCVHDNYGGYGGKNHWNDVVCDAEYASICALRHPVCVQQEIPPSDQPYVE</sequence>
<proteinExistence type="predicted"/>
<keyword evidence="1" id="KW-1015">Disulfide bond</keyword>
<dbReference type="PROSITE" id="PS50041">
    <property type="entry name" value="C_TYPE_LECTIN_2"/>
    <property type="match status" value="1"/>
</dbReference>
<dbReference type="OrthoDB" id="418245at2759"/>
<dbReference type="PANTHER" id="PTHR22803">
    <property type="entry name" value="MANNOSE, PHOSPHOLIPASE, LECTIN RECEPTOR RELATED"/>
    <property type="match status" value="1"/>
</dbReference>
<feature type="domain" description="C-type lectin" evidence="3">
    <location>
        <begin position="41"/>
        <end position="167"/>
    </location>
</feature>
<feature type="signal peptide" evidence="2">
    <location>
        <begin position="1"/>
        <end position="24"/>
    </location>
</feature>
<dbReference type="OMA" id="ENCIEVG"/>
<dbReference type="PROSITE" id="PS00615">
    <property type="entry name" value="C_TYPE_LECTIN_1"/>
    <property type="match status" value="1"/>
</dbReference>
<evidence type="ECO:0000256" key="1">
    <source>
        <dbReference type="ARBA" id="ARBA00023157"/>
    </source>
</evidence>